<comment type="caution">
    <text evidence="2">The sequence shown here is derived from an EMBL/GenBank/DDBJ whole genome shotgun (WGS) entry which is preliminary data.</text>
</comment>
<keyword evidence="1" id="KW-1133">Transmembrane helix</keyword>
<feature type="transmembrane region" description="Helical" evidence="1">
    <location>
        <begin position="6"/>
        <end position="26"/>
    </location>
</feature>
<gene>
    <name evidence="2" type="ORF">KU73_06030</name>
</gene>
<evidence type="ECO:0000313" key="3">
    <source>
        <dbReference type="Proteomes" id="UP000029436"/>
    </source>
</evidence>
<evidence type="ECO:0000313" key="2">
    <source>
        <dbReference type="EMBL" id="KGA29979.1"/>
    </source>
</evidence>
<protein>
    <submittedName>
        <fullName evidence="2">Uncharacterized protein</fullName>
    </submittedName>
</protein>
<name>A0ABR4VF51_9GAMM</name>
<sequence length="88" mass="9625">MSRPYMSISSIISLIYIHMNYTPIIFKKEMILFGAIVQSGLKVDEQDDARVKVGTGSIKKTKALAIKERAGEGVTSSYIAVISDELTG</sequence>
<organism evidence="2 3">
    <name type="scientific">Pectobacterium wasabiae</name>
    <dbReference type="NCBI Taxonomy" id="55208"/>
    <lineage>
        <taxon>Bacteria</taxon>
        <taxon>Pseudomonadati</taxon>
        <taxon>Pseudomonadota</taxon>
        <taxon>Gammaproteobacteria</taxon>
        <taxon>Enterobacterales</taxon>
        <taxon>Pectobacteriaceae</taxon>
        <taxon>Pectobacterium</taxon>
    </lineage>
</organism>
<proteinExistence type="predicted"/>
<keyword evidence="3" id="KW-1185">Reference proteome</keyword>
<dbReference type="EMBL" id="JQOH01000002">
    <property type="protein sequence ID" value="KGA29979.1"/>
    <property type="molecule type" value="Genomic_DNA"/>
</dbReference>
<keyword evidence="1" id="KW-0812">Transmembrane</keyword>
<reference evidence="2 3" key="1">
    <citation type="submission" date="2014-08" db="EMBL/GenBank/DDBJ databases">
        <title>Genome sequences of NCPPB Pectobacterium isolates.</title>
        <authorList>
            <person name="Glover R.H."/>
            <person name="Sapp M."/>
            <person name="Elphinstone J."/>
        </authorList>
    </citation>
    <scope>NUCLEOTIDE SEQUENCE [LARGE SCALE GENOMIC DNA]</scope>
    <source>
        <strain evidence="2 3">NCPPB3702</strain>
    </source>
</reference>
<evidence type="ECO:0000256" key="1">
    <source>
        <dbReference type="SAM" id="Phobius"/>
    </source>
</evidence>
<dbReference type="RefSeq" id="WP_039488499.1">
    <property type="nucleotide sequence ID" value="NZ_JQHP01000001.1"/>
</dbReference>
<dbReference type="Proteomes" id="UP000029436">
    <property type="component" value="Unassembled WGS sequence"/>
</dbReference>
<accession>A0ABR4VF51</accession>
<keyword evidence="1" id="KW-0472">Membrane</keyword>